<dbReference type="EMBL" id="JAVMIP010000002">
    <property type="protein sequence ID" value="MDS3859999.1"/>
    <property type="molecule type" value="Genomic_DNA"/>
</dbReference>
<sequence>MNNRLSLVQPRAMTSPGLVSRLILISPFFFWGTAMVAMKQVLPQTSPFFVAAVRLIPAGILVLLTAWLLRRKHPQGLRAWAWIGLFALVDGSLFQGFLAAGLERTGAGLGSVMIDSQPLAVALLAAWLYREKIGFWGWLGLLIGISGISLIGIPQAWWFDLMHGQVANLSLSWAGLGARGEFWMLLAALSMAVGTVMMGKVKEYADPIMATGWHMILGGLPLLGLGLWGDTLPWVNLTGLDWLNLGYATLFGSALSYGLFFYFASQGNLTSLSSLTFLTPVFALSFGQLILQETLTSFQLWGVGLTLVSIYLVNQRQHLAQLFHERARLYGQRSLGPGLISPAKIPVPQLIRQSLPKDS</sequence>
<evidence type="ECO:0000256" key="4">
    <source>
        <dbReference type="ARBA" id="ARBA00022989"/>
    </source>
</evidence>
<feature type="transmembrane region" description="Helical" evidence="6">
    <location>
        <begin position="136"/>
        <end position="159"/>
    </location>
</feature>
<feature type="transmembrane region" description="Helical" evidence="6">
    <location>
        <begin position="48"/>
        <end position="69"/>
    </location>
</feature>
<dbReference type="SUPFAM" id="SSF103481">
    <property type="entry name" value="Multidrug resistance efflux transporter EmrE"/>
    <property type="match status" value="2"/>
</dbReference>
<accession>A0AAE4FPS1</accession>
<feature type="transmembrane region" description="Helical" evidence="6">
    <location>
        <begin position="245"/>
        <end position="265"/>
    </location>
</feature>
<evidence type="ECO:0000259" key="7">
    <source>
        <dbReference type="Pfam" id="PF00892"/>
    </source>
</evidence>
<comment type="subcellular location">
    <subcellularLocation>
        <location evidence="1">Membrane</location>
        <topology evidence="1">Multi-pass membrane protein</topology>
    </subcellularLocation>
</comment>
<organism evidence="8 9">
    <name type="scientific">Pseudocalidococcus azoricus BACA0444</name>
    <dbReference type="NCBI Taxonomy" id="2918990"/>
    <lineage>
        <taxon>Bacteria</taxon>
        <taxon>Bacillati</taxon>
        <taxon>Cyanobacteriota</taxon>
        <taxon>Cyanophyceae</taxon>
        <taxon>Acaryochloridales</taxon>
        <taxon>Thermosynechococcaceae</taxon>
        <taxon>Pseudocalidococcus</taxon>
        <taxon>Pseudocalidococcus azoricus</taxon>
    </lineage>
</organism>
<keyword evidence="3 6" id="KW-0812">Transmembrane</keyword>
<proteinExistence type="inferred from homology"/>
<comment type="similarity">
    <text evidence="2">Belongs to the EamA transporter family.</text>
</comment>
<keyword evidence="5 6" id="KW-0472">Membrane</keyword>
<evidence type="ECO:0000256" key="3">
    <source>
        <dbReference type="ARBA" id="ARBA00022692"/>
    </source>
</evidence>
<feature type="domain" description="EamA" evidence="7">
    <location>
        <begin position="179"/>
        <end position="314"/>
    </location>
</feature>
<feature type="domain" description="EamA" evidence="7">
    <location>
        <begin position="23"/>
        <end position="151"/>
    </location>
</feature>
<keyword evidence="4 6" id="KW-1133">Transmembrane helix</keyword>
<feature type="transmembrane region" description="Helical" evidence="6">
    <location>
        <begin position="21"/>
        <end position="42"/>
    </location>
</feature>
<dbReference type="Proteomes" id="UP001268256">
    <property type="component" value="Unassembled WGS sequence"/>
</dbReference>
<feature type="transmembrane region" description="Helical" evidence="6">
    <location>
        <begin position="272"/>
        <end position="291"/>
    </location>
</feature>
<dbReference type="GO" id="GO:0016020">
    <property type="term" value="C:membrane"/>
    <property type="evidence" value="ECO:0007669"/>
    <property type="project" value="UniProtKB-SubCell"/>
</dbReference>
<feature type="transmembrane region" description="Helical" evidence="6">
    <location>
        <begin position="211"/>
        <end position="229"/>
    </location>
</feature>
<evidence type="ECO:0000256" key="5">
    <source>
        <dbReference type="ARBA" id="ARBA00023136"/>
    </source>
</evidence>
<evidence type="ECO:0000256" key="6">
    <source>
        <dbReference type="SAM" id="Phobius"/>
    </source>
</evidence>
<dbReference type="PANTHER" id="PTHR32322:SF2">
    <property type="entry name" value="EAMA DOMAIN-CONTAINING PROTEIN"/>
    <property type="match status" value="1"/>
</dbReference>
<feature type="transmembrane region" description="Helical" evidence="6">
    <location>
        <begin position="297"/>
        <end position="314"/>
    </location>
</feature>
<dbReference type="PANTHER" id="PTHR32322">
    <property type="entry name" value="INNER MEMBRANE TRANSPORTER"/>
    <property type="match status" value="1"/>
</dbReference>
<dbReference type="InterPro" id="IPR000620">
    <property type="entry name" value="EamA_dom"/>
</dbReference>
<dbReference type="InterPro" id="IPR037185">
    <property type="entry name" value="EmrE-like"/>
</dbReference>
<protein>
    <submittedName>
        <fullName evidence="8">DMT family transporter</fullName>
    </submittedName>
</protein>
<dbReference type="Pfam" id="PF00892">
    <property type="entry name" value="EamA"/>
    <property type="match status" value="2"/>
</dbReference>
<evidence type="ECO:0000313" key="9">
    <source>
        <dbReference type="Proteomes" id="UP001268256"/>
    </source>
</evidence>
<feature type="transmembrane region" description="Helical" evidence="6">
    <location>
        <begin position="108"/>
        <end position="129"/>
    </location>
</feature>
<dbReference type="AlphaFoldDB" id="A0AAE4FPS1"/>
<gene>
    <name evidence="8" type="ORF">RIF25_04165</name>
</gene>
<name>A0AAE4FPS1_9CYAN</name>
<evidence type="ECO:0000313" key="8">
    <source>
        <dbReference type="EMBL" id="MDS3859999.1"/>
    </source>
</evidence>
<reference evidence="9" key="1">
    <citation type="submission" date="2023-07" db="EMBL/GenBank/DDBJ databases">
        <authorList>
            <person name="Luz R."/>
            <person name="Cordeiro R."/>
            <person name="Fonseca A."/>
            <person name="Goncalves V."/>
        </authorList>
    </citation>
    <scope>NUCLEOTIDE SEQUENCE [LARGE SCALE GENOMIC DNA]</scope>
    <source>
        <strain evidence="9">BACA0444</strain>
    </source>
</reference>
<evidence type="ECO:0000256" key="2">
    <source>
        <dbReference type="ARBA" id="ARBA00007362"/>
    </source>
</evidence>
<feature type="transmembrane region" description="Helical" evidence="6">
    <location>
        <begin position="81"/>
        <end position="102"/>
    </location>
</feature>
<dbReference type="InterPro" id="IPR050638">
    <property type="entry name" value="AA-Vitamin_Transporters"/>
</dbReference>
<evidence type="ECO:0000256" key="1">
    <source>
        <dbReference type="ARBA" id="ARBA00004141"/>
    </source>
</evidence>
<keyword evidence="9" id="KW-1185">Reference proteome</keyword>
<feature type="transmembrane region" description="Helical" evidence="6">
    <location>
        <begin position="182"/>
        <end position="199"/>
    </location>
</feature>
<comment type="caution">
    <text evidence="8">The sequence shown here is derived from an EMBL/GenBank/DDBJ whole genome shotgun (WGS) entry which is preliminary data.</text>
</comment>